<feature type="transmembrane region" description="Helical" evidence="6">
    <location>
        <begin position="106"/>
        <end position="129"/>
    </location>
</feature>
<protein>
    <submittedName>
        <fullName evidence="7">Uncharacterized protein</fullName>
    </submittedName>
</protein>
<feature type="compositionally biased region" description="Polar residues" evidence="5">
    <location>
        <begin position="306"/>
        <end position="332"/>
    </location>
</feature>
<feature type="region of interest" description="Disordered" evidence="5">
    <location>
        <begin position="306"/>
        <end position="380"/>
    </location>
</feature>
<dbReference type="PANTHER" id="PTHR13377">
    <property type="entry name" value="PLACENTAL PROTEIN 6"/>
    <property type="match status" value="1"/>
</dbReference>
<evidence type="ECO:0000313" key="7">
    <source>
        <dbReference type="EMBL" id="SPO29012.1"/>
    </source>
</evidence>
<dbReference type="GO" id="GO:0016020">
    <property type="term" value="C:membrane"/>
    <property type="evidence" value="ECO:0007669"/>
    <property type="project" value="UniProtKB-SubCell"/>
</dbReference>
<comment type="subcellular location">
    <subcellularLocation>
        <location evidence="1">Membrane</location>
        <topology evidence="1">Multi-pass membrane protein</topology>
    </subcellularLocation>
</comment>
<dbReference type="EMBL" id="OOIN01000025">
    <property type="protein sequence ID" value="SPO29012.1"/>
    <property type="molecule type" value="Genomic_DNA"/>
</dbReference>
<dbReference type="GO" id="GO:0005794">
    <property type="term" value="C:Golgi apparatus"/>
    <property type="evidence" value="ECO:0007669"/>
    <property type="project" value="TreeGrafter"/>
</dbReference>
<keyword evidence="3 6" id="KW-1133">Transmembrane helix</keyword>
<gene>
    <name evidence="7" type="ORF">UTRI_04942_B</name>
</gene>
<dbReference type="AlphaFoldDB" id="A0A5C3EEW3"/>
<feature type="transmembrane region" description="Helical" evidence="6">
    <location>
        <begin position="46"/>
        <end position="65"/>
    </location>
</feature>
<evidence type="ECO:0000256" key="4">
    <source>
        <dbReference type="ARBA" id="ARBA00023136"/>
    </source>
</evidence>
<dbReference type="Pfam" id="PF08551">
    <property type="entry name" value="DUF1751"/>
    <property type="match status" value="1"/>
</dbReference>
<name>A0A5C3EEW3_9BASI</name>
<evidence type="ECO:0000313" key="8">
    <source>
        <dbReference type="Proteomes" id="UP000324022"/>
    </source>
</evidence>
<evidence type="ECO:0000256" key="6">
    <source>
        <dbReference type="SAM" id="Phobius"/>
    </source>
</evidence>
<dbReference type="Proteomes" id="UP000324022">
    <property type="component" value="Unassembled WGS sequence"/>
</dbReference>
<keyword evidence="4 6" id="KW-0472">Membrane</keyword>
<dbReference type="SMART" id="SM01160">
    <property type="entry name" value="DUF1751"/>
    <property type="match status" value="1"/>
</dbReference>
<feature type="compositionally biased region" description="Low complexity" evidence="5">
    <location>
        <begin position="338"/>
        <end position="360"/>
    </location>
</feature>
<keyword evidence="2 6" id="KW-0812">Transmembrane</keyword>
<evidence type="ECO:0000256" key="3">
    <source>
        <dbReference type="ARBA" id="ARBA00022989"/>
    </source>
</evidence>
<keyword evidence="8" id="KW-1185">Reference proteome</keyword>
<reference evidence="7 8" key="1">
    <citation type="submission" date="2018-03" db="EMBL/GenBank/DDBJ databases">
        <authorList>
            <person name="Guldener U."/>
        </authorList>
    </citation>
    <scope>NUCLEOTIDE SEQUENCE [LARGE SCALE GENOMIC DNA]</scope>
    <source>
        <strain evidence="7 8">NBRC100155</strain>
    </source>
</reference>
<evidence type="ECO:0000256" key="5">
    <source>
        <dbReference type="SAM" id="MobiDB-lite"/>
    </source>
</evidence>
<sequence>MAVFSLSTLLQNVPPGTRILTAALLVFTTLLFFLRLRTGLGFGTASAVQFPWLVIVPGASFWYPWTLITASFCESSILEFLVSIVSLPLAARYLERQYGAVELIKFSAVVLVGSNIIAWGLQLLLFGVFRKEVLIWGIQFHGLQALQTAFLVAFTQLIPEHQVQVLSGALKLRVKDLPMLYVTVSNIMCLIGYTSPWILIQFGWLISWAYLRFFKVNESGFKGDRSEAFAFVNWFPPFLHKPVQFISTTLFNFFVKIKIVQPWTGGDYADLESASLTGQAPQHGSARAEAERRRAMALKALDQRLSANKGSGSRSSNLQRSDSIKSSGSASTPKDRATSTTSAAEGASAAHASTSSASASIPTVVFEAPPEDLPLEKESK</sequence>
<dbReference type="OrthoDB" id="73612at2759"/>
<dbReference type="GO" id="GO:0006890">
    <property type="term" value="P:retrograde vesicle-mediated transport, Golgi to endoplasmic reticulum"/>
    <property type="evidence" value="ECO:0007669"/>
    <property type="project" value="InterPro"/>
</dbReference>
<dbReference type="FunFam" id="1.20.1540.10:FF:000004">
    <property type="entry name" value="Transmembrane protein 115"/>
    <property type="match status" value="1"/>
</dbReference>
<proteinExistence type="predicted"/>
<evidence type="ECO:0000256" key="2">
    <source>
        <dbReference type="ARBA" id="ARBA00022692"/>
    </source>
</evidence>
<dbReference type="PANTHER" id="PTHR13377:SF3">
    <property type="entry name" value="TRANSMEMBRANE PROTEIN 115"/>
    <property type="match status" value="1"/>
</dbReference>
<feature type="transmembrane region" description="Helical" evidence="6">
    <location>
        <begin position="16"/>
        <end position="34"/>
    </location>
</feature>
<accession>A0A5C3EEW3</accession>
<organism evidence="7 8">
    <name type="scientific">Ustilago trichophora</name>
    <dbReference type="NCBI Taxonomy" id="86804"/>
    <lineage>
        <taxon>Eukaryota</taxon>
        <taxon>Fungi</taxon>
        <taxon>Dikarya</taxon>
        <taxon>Basidiomycota</taxon>
        <taxon>Ustilaginomycotina</taxon>
        <taxon>Ustilaginomycetes</taxon>
        <taxon>Ustilaginales</taxon>
        <taxon>Ustilaginaceae</taxon>
        <taxon>Ustilago</taxon>
    </lineage>
</organism>
<dbReference type="SUPFAM" id="SSF144091">
    <property type="entry name" value="Rhomboid-like"/>
    <property type="match status" value="1"/>
</dbReference>
<feature type="transmembrane region" description="Helical" evidence="6">
    <location>
        <begin position="179"/>
        <end position="211"/>
    </location>
</feature>
<evidence type="ECO:0000256" key="1">
    <source>
        <dbReference type="ARBA" id="ARBA00004141"/>
    </source>
</evidence>
<dbReference type="InterPro" id="IPR013861">
    <property type="entry name" value="TMEM115/Pdh1/Rbl19"/>
</dbReference>
<dbReference type="InterPro" id="IPR035952">
    <property type="entry name" value="Rhomboid-like_sf"/>
</dbReference>